<name>A0A347ZNB7_9CHLR</name>
<dbReference type="Proteomes" id="UP000256388">
    <property type="component" value="Unassembled WGS sequence"/>
</dbReference>
<dbReference type="RefSeq" id="WP_116225056.1">
    <property type="nucleotide sequence ID" value="NZ_AP018437.1"/>
</dbReference>
<organism evidence="1 2">
    <name type="scientific">Pelolinea submarina</name>
    <dbReference type="NCBI Taxonomy" id="913107"/>
    <lineage>
        <taxon>Bacteria</taxon>
        <taxon>Bacillati</taxon>
        <taxon>Chloroflexota</taxon>
        <taxon>Anaerolineae</taxon>
        <taxon>Anaerolineales</taxon>
        <taxon>Anaerolineaceae</taxon>
        <taxon>Pelolinea</taxon>
    </lineage>
</organism>
<comment type="caution">
    <text evidence="1">The sequence shown here is derived from an EMBL/GenBank/DDBJ whole genome shotgun (WGS) entry which is preliminary data.</text>
</comment>
<dbReference type="EMBL" id="QUMS01000002">
    <property type="protein sequence ID" value="REG08400.1"/>
    <property type="molecule type" value="Genomic_DNA"/>
</dbReference>
<dbReference type="AlphaFoldDB" id="A0A347ZNB7"/>
<sequence>MKRTFLTFLLAFLVIFLLLNLAVVNTYKLDYPVNKVETFEEPLRTDYRDQINKAEPEVVVVGDSAIRELNAENFSQILDKKTLIFSAPATGSAYWYLFFRHQILEAKNPPQMVFFFFRGVTLTVPGYLTNGSYRARLEETATTSDADVYALAISADENPLLHIPERYLPLFAYRSEIYQNTVTLVRDWLPGMLLACDDTCVDNGFDQIFDEYHINAFLWEELVRNLDSSLDQSRNYDFTARVEDSFLPLMLQDARSAGITPVFIRVKYRAQAQGTPDTAEMTAYQQALRAYIEENGGIYMDLAEEDRLTADMYRDSIHLAYDEAPAATVIIAQYIREQLRED</sequence>
<accession>A0A347ZNB7</accession>
<reference evidence="1 2" key="1">
    <citation type="submission" date="2018-08" db="EMBL/GenBank/DDBJ databases">
        <title>Genomic Encyclopedia of Type Strains, Phase IV (KMG-IV): sequencing the most valuable type-strain genomes for metagenomic binning, comparative biology and taxonomic classification.</title>
        <authorList>
            <person name="Goeker M."/>
        </authorList>
    </citation>
    <scope>NUCLEOTIDE SEQUENCE [LARGE SCALE GENOMIC DNA]</scope>
    <source>
        <strain evidence="1 2">DSM 23923</strain>
    </source>
</reference>
<gene>
    <name evidence="1" type="ORF">DFR64_1767</name>
</gene>
<proteinExistence type="predicted"/>
<keyword evidence="2" id="KW-1185">Reference proteome</keyword>
<evidence type="ECO:0000313" key="2">
    <source>
        <dbReference type="Proteomes" id="UP000256388"/>
    </source>
</evidence>
<evidence type="ECO:0000313" key="1">
    <source>
        <dbReference type="EMBL" id="REG08400.1"/>
    </source>
</evidence>
<protein>
    <submittedName>
        <fullName evidence="1">Uncharacterized protein</fullName>
    </submittedName>
</protein>